<keyword evidence="4" id="KW-1185">Reference proteome</keyword>
<dbReference type="PRINTS" id="PR00598">
    <property type="entry name" value="HTHMARR"/>
</dbReference>
<dbReference type="PROSITE" id="PS50995">
    <property type="entry name" value="HTH_MARR_2"/>
    <property type="match status" value="1"/>
</dbReference>
<sequence length="156" mass="17850">MDKEQLSKLIDRYLASSFTVNRRLSAITRDLLPDELTLDQSAALRYLRDNGCTTSSELAEIFCVGKSSITAIITRLSDKSLIERVPDEKDRRVTYLKATPEGERLTRQFDSKLEEMLCEYLSHFTDQEAFGFIELYEKLAAALVQARAESESEENR</sequence>
<evidence type="ECO:0000256" key="1">
    <source>
        <dbReference type="ARBA" id="ARBA00023125"/>
    </source>
</evidence>
<organism evidence="3 4">
    <name type="scientific">Paenibacillus terricola</name>
    <dbReference type="NCBI Taxonomy" id="2763503"/>
    <lineage>
        <taxon>Bacteria</taxon>
        <taxon>Bacillati</taxon>
        <taxon>Bacillota</taxon>
        <taxon>Bacilli</taxon>
        <taxon>Bacillales</taxon>
        <taxon>Paenibacillaceae</taxon>
        <taxon>Paenibacillus</taxon>
    </lineage>
</organism>
<dbReference type="PANTHER" id="PTHR33164">
    <property type="entry name" value="TRANSCRIPTIONAL REGULATOR, MARR FAMILY"/>
    <property type="match status" value="1"/>
</dbReference>
<evidence type="ECO:0000313" key="4">
    <source>
        <dbReference type="Proteomes" id="UP000609346"/>
    </source>
</evidence>
<dbReference type="InterPro" id="IPR036390">
    <property type="entry name" value="WH_DNA-bd_sf"/>
</dbReference>
<evidence type="ECO:0000259" key="2">
    <source>
        <dbReference type="PROSITE" id="PS50995"/>
    </source>
</evidence>
<dbReference type="SUPFAM" id="SSF46785">
    <property type="entry name" value="Winged helix' DNA-binding domain"/>
    <property type="match status" value="1"/>
</dbReference>
<dbReference type="InterPro" id="IPR039422">
    <property type="entry name" value="MarR/SlyA-like"/>
</dbReference>
<dbReference type="Pfam" id="PF01047">
    <property type="entry name" value="MarR"/>
    <property type="match status" value="1"/>
</dbReference>
<dbReference type="Gene3D" id="1.10.10.10">
    <property type="entry name" value="Winged helix-like DNA-binding domain superfamily/Winged helix DNA-binding domain"/>
    <property type="match status" value="1"/>
</dbReference>
<dbReference type="InterPro" id="IPR036388">
    <property type="entry name" value="WH-like_DNA-bd_sf"/>
</dbReference>
<feature type="domain" description="HTH marR-type" evidence="2">
    <location>
        <begin position="1"/>
        <end position="141"/>
    </location>
</feature>
<keyword evidence="1" id="KW-0238">DNA-binding</keyword>
<dbReference type="SMART" id="SM00347">
    <property type="entry name" value="HTH_MARR"/>
    <property type="match status" value="1"/>
</dbReference>
<gene>
    <name evidence="3" type="ORF">H8B09_18950</name>
</gene>
<comment type="caution">
    <text evidence="3">The sequence shown here is derived from an EMBL/GenBank/DDBJ whole genome shotgun (WGS) entry which is preliminary data.</text>
</comment>
<proteinExistence type="predicted"/>
<dbReference type="RefSeq" id="WP_191205115.1">
    <property type="nucleotide sequence ID" value="NZ_JACXZA010000004.1"/>
</dbReference>
<dbReference type="EMBL" id="JACXZA010000004">
    <property type="protein sequence ID" value="MBD3920853.1"/>
    <property type="molecule type" value="Genomic_DNA"/>
</dbReference>
<dbReference type="InterPro" id="IPR000835">
    <property type="entry name" value="HTH_MarR-typ"/>
</dbReference>
<name>A0ABR8MYA0_9BACL</name>
<dbReference type="Proteomes" id="UP000609346">
    <property type="component" value="Unassembled WGS sequence"/>
</dbReference>
<dbReference type="PANTHER" id="PTHR33164:SF99">
    <property type="entry name" value="MARR FAMILY REGULATORY PROTEIN"/>
    <property type="match status" value="1"/>
</dbReference>
<reference evidence="3 4" key="1">
    <citation type="submission" date="2020-09" db="EMBL/GenBank/DDBJ databases">
        <title>Paenibacillus sp. strain PR3 16S rRNA gene Genome sequencing and assembly.</title>
        <authorList>
            <person name="Kim J."/>
        </authorList>
    </citation>
    <scope>NUCLEOTIDE SEQUENCE [LARGE SCALE GENOMIC DNA]</scope>
    <source>
        <strain evidence="3 4">PR3</strain>
    </source>
</reference>
<evidence type="ECO:0000313" key="3">
    <source>
        <dbReference type="EMBL" id="MBD3920853.1"/>
    </source>
</evidence>
<protein>
    <submittedName>
        <fullName evidence="3">MarR family transcriptional regulator</fullName>
    </submittedName>
</protein>
<accession>A0ABR8MYA0</accession>